<dbReference type="SUPFAM" id="SSF55073">
    <property type="entry name" value="Nucleotide cyclase"/>
    <property type="match status" value="1"/>
</dbReference>
<dbReference type="Pfam" id="PF00990">
    <property type="entry name" value="GGDEF"/>
    <property type="match status" value="1"/>
</dbReference>
<dbReference type="CDD" id="cd12914">
    <property type="entry name" value="PDC1_DGC_like"/>
    <property type="match status" value="1"/>
</dbReference>
<dbReference type="Gene3D" id="3.30.70.270">
    <property type="match status" value="1"/>
</dbReference>
<reference evidence="5" key="1">
    <citation type="journal article" date="2002" name="DNA Res.">
        <title>Complete genomic sequence of nitrogen-fixing symbiotic bacterium Bradyrhizobium japonicum USDA110.</title>
        <authorList>
            <person name="Kaneko T."/>
            <person name="Nakamura Y."/>
            <person name="Sato S."/>
            <person name="Minamisawa K."/>
            <person name="Uchiumi T."/>
            <person name="Sasamoto S."/>
            <person name="Watanabe A."/>
            <person name="Idesawa K."/>
            <person name="Iriguchi M."/>
            <person name="Kawashima K."/>
            <person name="Kohara M."/>
            <person name="Matsumoto M."/>
            <person name="Shimpo S."/>
            <person name="Tsuruoka H."/>
            <person name="Wada T."/>
            <person name="Yamada M."/>
            <person name="Tabata S."/>
        </authorList>
    </citation>
    <scope>NUCLEOTIDE SEQUENCE [LARGE SCALE GENOMIC DNA]</scope>
    <source>
        <strain evidence="5">JCM 10833 / BCRC 13528 / IAM 13628 / NBRC 14792 / USDA 110</strain>
    </source>
</reference>
<evidence type="ECO:0000313" key="5">
    <source>
        <dbReference type="Proteomes" id="UP000002526"/>
    </source>
</evidence>
<dbReference type="SMART" id="SM00091">
    <property type="entry name" value="PAS"/>
    <property type="match status" value="3"/>
</dbReference>
<dbReference type="InterPro" id="IPR000014">
    <property type="entry name" value="PAS"/>
</dbReference>
<dbReference type="InterPro" id="IPR052155">
    <property type="entry name" value="Biofilm_reg_signaling"/>
</dbReference>
<dbReference type="HOGENOM" id="CLU_000445_70_44_5"/>
<dbReference type="InterPro" id="IPR001633">
    <property type="entry name" value="EAL_dom"/>
</dbReference>
<feature type="domain" description="EAL" evidence="2">
    <location>
        <begin position="882"/>
        <end position="1133"/>
    </location>
</feature>
<dbReference type="Gene3D" id="3.20.20.450">
    <property type="entry name" value="EAL domain"/>
    <property type="match status" value="1"/>
</dbReference>
<dbReference type="PROSITE" id="PS50887">
    <property type="entry name" value="GGDEF"/>
    <property type="match status" value="1"/>
</dbReference>
<protein>
    <submittedName>
        <fullName evidence="4">Bll6496 protein</fullName>
    </submittedName>
</protein>
<proteinExistence type="predicted"/>
<evidence type="ECO:0000256" key="1">
    <source>
        <dbReference type="SAM" id="Phobius"/>
    </source>
</evidence>
<feature type="transmembrane region" description="Helical" evidence="1">
    <location>
        <begin position="271"/>
        <end position="289"/>
    </location>
</feature>
<dbReference type="InterPro" id="IPR035965">
    <property type="entry name" value="PAS-like_dom_sf"/>
</dbReference>
<evidence type="ECO:0000313" key="4">
    <source>
        <dbReference type="EMBL" id="BAC51761.1"/>
    </source>
</evidence>
<keyword evidence="5" id="KW-1185">Reference proteome</keyword>
<keyword evidence="1" id="KW-0472">Membrane</keyword>
<feature type="domain" description="GGDEF" evidence="3">
    <location>
        <begin position="739"/>
        <end position="873"/>
    </location>
</feature>
<dbReference type="FunCoup" id="Q89G51">
    <property type="interactions" value="340"/>
</dbReference>
<dbReference type="Pfam" id="PF22588">
    <property type="entry name" value="dCache_1_like"/>
    <property type="match status" value="1"/>
</dbReference>
<dbReference type="AlphaFoldDB" id="Q89G51"/>
<dbReference type="GO" id="GO:0052621">
    <property type="term" value="F:diguanylate cyclase activity"/>
    <property type="evidence" value="ECO:0000318"/>
    <property type="project" value="GO_Central"/>
</dbReference>
<organism evidence="4 5">
    <name type="scientific">Bradyrhizobium diazoefficiens (strain JCM 10833 / BCRC 13528 / IAM 13628 / NBRC 14792 / USDA 110)</name>
    <dbReference type="NCBI Taxonomy" id="224911"/>
    <lineage>
        <taxon>Bacteria</taxon>
        <taxon>Pseudomonadati</taxon>
        <taxon>Pseudomonadota</taxon>
        <taxon>Alphaproteobacteria</taxon>
        <taxon>Hyphomicrobiales</taxon>
        <taxon>Nitrobacteraceae</taxon>
        <taxon>Bradyrhizobium</taxon>
    </lineage>
</organism>
<dbReference type="STRING" id="224911.AAV28_30040"/>
<dbReference type="SUPFAM" id="SSF55785">
    <property type="entry name" value="PYP-like sensor domain (PAS domain)"/>
    <property type="match status" value="3"/>
</dbReference>
<dbReference type="PhylomeDB" id="Q89G51"/>
<accession>Q89G51</accession>
<dbReference type="InterPro" id="IPR035919">
    <property type="entry name" value="EAL_sf"/>
</dbReference>
<keyword evidence="1" id="KW-0812">Transmembrane</keyword>
<dbReference type="SMART" id="SM00052">
    <property type="entry name" value="EAL"/>
    <property type="match status" value="1"/>
</dbReference>
<dbReference type="InParanoid" id="Q89G51"/>
<dbReference type="CDD" id="cd01949">
    <property type="entry name" value="GGDEF"/>
    <property type="match status" value="1"/>
</dbReference>
<dbReference type="FunFam" id="3.30.70.270:FF:000001">
    <property type="entry name" value="Diguanylate cyclase domain protein"/>
    <property type="match status" value="1"/>
</dbReference>
<dbReference type="NCBIfam" id="TIGR00254">
    <property type="entry name" value="GGDEF"/>
    <property type="match status" value="1"/>
</dbReference>
<dbReference type="InterPro" id="IPR000160">
    <property type="entry name" value="GGDEF_dom"/>
</dbReference>
<dbReference type="InterPro" id="IPR029787">
    <property type="entry name" value="Nucleotide_cyclase"/>
</dbReference>
<dbReference type="InterPro" id="IPR043128">
    <property type="entry name" value="Rev_trsase/Diguanyl_cyclase"/>
</dbReference>
<feature type="transmembrane region" description="Helical" evidence="1">
    <location>
        <begin position="26"/>
        <end position="47"/>
    </location>
</feature>
<dbReference type="CDD" id="cd12915">
    <property type="entry name" value="PDC2_DGC_like"/>
    <property type="match status" value="1"/>
</dbReference>
<evidence type="ECO:0000259" key="3">
    <source>
        <dbReference type="PROSITE" id="PS50887"/>
    </source>
</evidence>
<dbReference type="PATRIC" id="fig|224911.5.peg.6643"/>
<sequence>MSHCSYCRWTMLNAWRRLAGSPGSSVTILGLLFSLVVVALFLVDLGIRYREAVASAKTDALNLSAILAEHAAVTFEDIDRVLLEAQAIRKGALSGIYADPGAANAALRQLVKSSSILVAVGWTDASGAVVAHSYEHAPPRSNISDMSHFIAQRDGAGTGLFVAPPYRSAGGDKWFSAASRRLNNPDGSFAGIVTAPLDQSFLLKIYRKIDLGQDGSVVLLHRVGRILARVPEQSNVLGMSVAGGPLFTQYLPVSESGSYELTSPVDGVTRIAGYKAVSGLPLVLVVTYSRSYVLQPLYRHLYTFGPLAAAIVTIILIGTFLLRRQTNALAAASARFDAALSNMPHGLSMFDADERLLVANSRYREMYDLTESQVEPGTPLSSIVGHYKATGAELDAEEFLEGAKHRAPRILTLADGRIISILRTPMADGGWVATHQDITERRRDEILLAENAAELRLINTRFDVAINNMNQGLCLFDADKNLVVSNSRYQQMYDLPDELVQPGTPLQRILQHYADRGETSSLSVDQHVQIMPTQRQQDYALKDHRQILIQRKPLPDGGWVATHEDVTEQKRGEQMLAQKAAELEAINMRFDAALNNLSQGLCMFDADQRIVVSNARYAEIYHLSGDQIGPGTSLAQILEYRREKGTYFADVAPDVYLSQNVKQLSEIRELADGRVVAIARHMMQDGGWLTTHEDITDRARNEKRIAYLAQHDLLTGLANRAVFSEKLDDAAKRSQRHGTTFSVLMLDLDRFKAVNDTLGHAAGDQLLVEVARRLSSSLRDTDVLARLGGDEFAIIQENEKNQSEGAIALALRIIGLIEQPVDLDGHRVSVGTSVGIAFAPEHGADAETLLQKADVALYATKSAGRNDFRIFQPEMTEAADTQKSMEGELREAMARNEFELHYLPVIDARTRAMTGLECFVRWHHPSKGVLAPFQFLGVAEQAGLMVPLGEWILRQACLDAAAWPAHVRVAVNMSAAQFHRSNVLDVVLCALVESGLSPERLELEIPDAALLDGNLAAHLLTVRQLKNLGVGVVLDNCGVGYSAASYLQSFPFDKFKIDRAIVKDCTTRRDCAAVIASAVALAGGLGVATVAKGVETRAQFEALQAAGVDFVEGYLFGRPVPNSEISFDLPLPAQNVA</sequence>
<dbReference type="SUPFAM" id="SSF141868">
    <property type="entry name" value="EAL domain-like"/>
    <property type="match status" value="1"/>
</dbReference>
<dbReference type="PANTHER" id="PTHR44757:SF2">
    <property type="entry name" value="BIOFILM ARCHITECTURE MAINTENANCE PROTEIN MBAA"/>
    <property type="match status" value="1"/>
</dbReference>
<feature type="transmembrane region" description="Helical" evidence="1">
    <location>
        <begin position="301"/>
        <end position="322"/>
    </location>
</feature>
<dbReference type="CDD" id="cd01948">
    <property type="entry name" value="EAL"/>
    <property type="match status" value="1"/>
</dbReference>
<dbReference type="InterPro" id="IPR054327">
    <property type="entry name" value="His-kinase-like_sensor"/>
</dbReference>
<dbReference type="PANTHER" id="PTHR44757">
    <property type="entry name" value="DIGUANYLATE CYCLASE DGCP"/>
    <property type="match status" value="1"/>
</dbReference>
<gene>
    <name evidence="4" type="ordered locus">bll6496</name>
</gene>
<dbReference type="PROSITE" id="PS50883">
    <property type="entry name" value="EAL"/>
    <property type="match status" value="1"/>
</dbReference>
<dbReference type="Pfam" id="PF12860">
    <property type="entry name" value="PAS_7"/>
    <property type="match status" value="3"/>
</dbReference>
<dbReference type="OrthoDB" id="9814202at2"/>
<dbReference type="Pfam" id="PF00563">
    <property type="entry name" value="EAL"/>
    <property type="match status" value="1"/>
</dbReference>
<dbReference type="EMBL" id="BA000040">
    <property type="protein sequence ID" value="BAC51761.1"/>
    <property type="molecule type" value="Genomic_DNA"/>
</dbReference>
<keyword evidence="1" id="KW-1133">Transmembrane helix</keyword>
<evidence type="ECO:0000259" key="2">
    <source>
        <dbReference type="PROSITE" id="PS50883"/>
    </source>
</evidence>
<dbReference type="SMART" id="SM00267">
    <property type="entry name" value="GGDEF"/>
    <property type="match status" value="1"/>
</dbReference>
<dbReference type="Gene3D" id="3.30.450.20">
    <property type="entry name" value="PAS domain"/>
    <property type="match status" value="5"/>
</dbReference>
<dbReference type="KEGG" id="bja:bll6496"/>
<name>Q89G51_BRADU</name>
<dbReference type="Proteomes" id="UP000002526">
    <property type="component" value="Chromosome"/>
</dbReference>
<dbReference type="GO" id="GO:0061939">
    <property type="term" value="P:c-di-GMP signaling"/>
    <property type="evidence" value="ECO:0000318"/>
    <property type="project" value="GO_Central"/>
</dbReference>
<dbReference type="eggNOG" id="COG5001">
    <property type="taxonomic scope" value="Bacteria"/>
</dbReference>
<dbReference type="EnsemblBacteria" id="BAC51761">
    <property type="protein sequence ID" value="BAC51761"/>
    <property type="gene ID" value="BAC51761"/>
</dbReference>